<dbReference type="GO" id="GO:0047429">
    <property type="term" value="F:nucleoside triphosphate diphosphatase activity"/>
    <property type="evidence" value="ECO:0007669"/>
    <property type="project" value="InterPro"/>
</dbReference>
<evidence type="ECO:0000313" key="3">
    <source>
        <dbReference type="EMBL" id="PNG98966.1"/>
    </source>
</evidence>
<dbReference type="Pfam" id="PF01725">
    <property type="entry name" value="Ham1p_like"/>
    <property type="match status" value="1"/>
</dbReference>
<comment type="caution">
    <text evidence="3">The sequence shown here is derived from an EMBL/GenBank/DDBJ whole genome shotgun (WGS) entry which is preliminary data.</text>
</comment>
<evidence type="ECO:0000313" key="4">
    <source>
        <dbReference type="Proteomes" id="UP000236333"/>
    </source>
</evidence>
<dbReference type="Proteomes" id="UP000236333">
    <property type="component" value="Unassembled WGS sequence"/>
</dbReference>
<dbReference type="SUPFAM" id="SSF52972">
    <property type="entry name" value="ITPase-like"/>
    <property type="match status" value="1"/>
</dbReference>
<dbReference type="InterPro" id="IPR002637">
    <property type="entry name" value="RdgB/HAM1"/>
</dbReference>
<dbReference type="GO" id="GO:0009143">
    <property type="term" value="P:nucleoside triphosphate catabolic process"/>
    <property type="evidence" value="ECO:0007669"/>
    <property type="project" value="InterPro"/>
</dbReference>
<dbReference type="AlphaFoldDB" id="A0A2J7ZFB4"/>
<dbReference type="PANTHER" id="PTHR11067:SF9">
    <property type="entry name" value="INOSINE TRIPHOSPHATE PYROPHOSPHATASE"/>
    <property type="match status" value="1"/>
</dbReference>
<comment type="similarity">
    <text evidence="1">Belongs to the HAM1 NTPase family.</text>
</comment>
<dbReference type="OrthoDB" id="6288734at2759"/>
<protein>
    <submittedName>
        <fullName evidence="3">Inosine triphosphate pyrophosphatase</fullName>
    </submittedName>
</protein>
<dbReference type="InterPro" id="IPR029001">
    <property type="entry name" value="ITPase-like_fam"/>
</dbReference>
<feature type="non-terminal residue" evidence="3">
    <location>
        <position position="36"/>
    </location>
</feature>
<dbReference type="PANTHER" id="PTHR11067">
    <property type="entry name" value="INOSINE TRIPHOSPHATE PYROPHOSPHATASE/HAM1 PROTEIN"/>
    <property type="match status" value="1"/>
</dbReference>
<sequence length="36" mass="4080">MVEDTSLCFNALQGLPGPYIKWFLEKLGHDGLNKML</sequence>
<keyword evidence="2" id="KW-0378">Hydrolase</keyword>
<keyword evidence="4" id="KW-1185">Reference proteome</keyword>
<proteinExistence type="inferred from homology"/>
<evidence type="ECO:0000256" key="2">
    <source>
        <dbReference type="ARBA" id="ARBA00022801"/>
    </source>
</evidence>
<dbReference type="Gene3D" id="3.90.950.10">
    <property type="match status" value="1"/>
</dbReference>
<reference evidence="3 4" key="1">
    <citation type="journal article" date="2017" name="Mol. Biol. Evol.">
        <title>The 4-celled Tetrabaena socialis nuclear genome reveals the essential components for genetic control of cell number at the origin of multicellularity in the volvocine lineage.</title>
        <authorList>
            <person name="Featherston J."/>
            <person name="Arakaki Y."/>
            <person name="Hanschen E.R."/>
            <person name="Ferris P.J."/>
            <person name="Michod R.E."/>
            <person name="Olson B.J.S.C."/>
            <person name="Nozaki H."/>
            <person name="Durand P.M."/>
        </authorList>
    </citation>
    <scope>NUCLEOTIDE SEQUENCE [LARGE SCALE GENOMIC DNA]</scope>
    <source>
        <strain evidence="3 4">NIES-571</strain>
    </source>
</reference>
<dbReference type="EMBL" id="PGGS01004687">
    <property type="protein sequence ID" value="PNG98966.1"/>
    <property type="molecule type" value="Genomic_DNA"/>
</dbReference>
<organism evidence="3 4">
    <name type="scientific">Tetrabaena socialis</name>
    <dbReference type="NCBI Taxonomy" id="47790"/>
    <lineage>
        <taxon>Eukaryota</taxon>
        <taxon>Viridiplantae</taxon>
        <taxon>Chlorophyta</taxon>
        <taxon>core chlorophytes</taxon>
        <taxon>Chlorophyceae</taxon>
        <taxon>CS clade</taxon>
        <taxon>Chlamydomonadales</taxon>
        <taxon>Tetrabaenaceae</taxon>
        <taxon>Tetrabaena</taxon>
    </lineage>
</organism>
<accession>A0A2J7ZFB4</accession>
<gene>
    <name evidence="3" type="ORF">TSOC_015264</name>
</gene>
<evidence type="ECO:0000256" key="1">
    <source>
        <dbReference type="ARBA" id="ARBA00008023"/>
    </source>
</evidence>
<name>A0A2J7ZFB4_9CHLO</name>
<dbReference type="GO" id="GO:0005737">
    <property type="term" value="C:cytoplasm"/>
    <property type="evidence" value="ECO:0007669"/>
    <property type="project" value="TreeGrafter"/>
</dbReference>